<organism evidence="2">
    <name type="scientific">marine sediment metagenome</name>
    <dbReference type="NCBI Taxonomy" id="412755"/>
    <lineage>
        <taxon>unclassified sequences</taxon>
        <taxon>metagenomes</taxon>
        <taxon>ecological metagenomes</taxon>
    </lineage>
</organism>
<evidence type="ECO:0000256" key="1">
    <source>
        <dbReference type="SAM" id="Phobius"/>
    </source>
</evidence>
<feature type="transmembrane region" description="Helical" evidence="1">
    <location>
        <begin position="21"/>
        <end position="38"/>
    </location>
</feature>
<comment type="caution">
    <text evidence="2">The sequence shown here is derived from an EMBL/GenBank/DDBJ whole genome shotgun (WGS) entry which is preliminary data.</text>
</comment>
<keyword evidence="1" id="KW-0812">Transmembrane</keyword>
<keyword evidence="1" id="KW-1133">Transmembrane helix</keyword>
<protein>
    <submittedName>
        <fullName evidence="2">Uncharacterized protein</fullName>
    </submittedName>
</protein>
<gene>
    <name evidence="2" type="ORF">S06H3_32017</name>
</gene>
<accession>X1NGY0</accession>
<reference evidence="2" key="1">
    <citation type="journal article" date="2014" name="Front. Microbiol.">
        <title>High frequency of phylogenetically diverse reductive dehalogenase-homologous genes in deep subseafloor sedimentary metagenomes.</title>
        <authorList>
            <person name="Kawai M."/>
            <person name="Futagami T."/>
            <person name="Toyoda A."/>
            <person name="Takaki Y."/>
            <person name="Nishi S."/>
            <person name="Hori S."/>
            <person name="Arai W."/>
            <person name="Tsubouchi T."/>
            <person name="Morono Y."/>
            <person name="Uchiyama I."/>
            <person name="Ito T."/>
            <person name="Fujiyama A."/>
            <person name="Inagaki F."/>
            <person name="Takami H."/>
        </authorList>
    </citation>
    <scope>NUCLEOTIDE SEQUENCE</scope>
    <source>
        <strain evidence="2">Expedition CK06-06</strain>
    </source>
</reference>
<dbReference type="AlphaFoldDB" id="X1NGY0"/>
<name>X1NGY0_9ZZZZ</name>
<feature type="non-terminal residue" evidence="2">
    <location>
        <position position="47"/>
    </location>
</feature>
<sequence length="47" mass="5363">MTKQTEHSERRTFLKTGLAKLGTLVGLSTLFGCNYFNLKEGHEERYG</sequence>
<proteinExistence type="predicted"/>
<evidence type="ECO:0000313" key="2">
    <source>
        <dbReference type="EMBL" id="GAI26035.1"/>
    </source>
</evidence>
<dbReference type="EMBL" id="BARV01018998">
    <property type="protein sequence ID" value="GAI26035.1"/>
    <property type="molecule type" value="Genomic_DNA"/>
</dbReference>
<dbReference type="PROSITE" id="PS51257">
    <property type="entry name" value="PROKAR_LIPOPROTEIN"/>
    <property type="match status" value="1"/>
</dbReference>
<keyword evidence="1" id="KW-0472">Membrane</keyword>